<dbReference type="Pfam" id="PF00893">
    <property type="entry name" value="Multi_Drug_Res"/>
    <property type="match status" value="1"/>
</dbReference>
<keyword evidence="4 7" id="KW-1133">Transmembrane helix</keyword>
<gene>
    <name evidence="8" type="ORF">IXB50_10835</name>
</gene>
<name>A0A947DG23_9CYAN</name>
<feature type="transmembrane region" description="Helical" evidence="7">
    <location>
        <begin position="90"/>
        <end position="113"/>
    </location>
</feature>
<dbReference type="AlphaFoldDB" id="A0A947DG23"/>
<evidence type="ECO:0000256" key="2">
    <source>
        <dbReference type="ARBA" id="ARBA00022475"/>
    </source>
</evidence>
<evidence type="ECO:0000256" key="6">
    <source>
        <dbReference type="RuleBase" id="RU003942"/>
    </source>
</evidence>
<dbReference type="GO" id="GO:0005886">
    <property type="term" value="C:plasma membrane"/>
    <property type="evidence" value="ECO:0007669"/>
    <property type="project" value="UniProtKB-SubCell"/>
</dbReference>
<feature type="transmembrane region" description="Helical" evidence="7">
    <location>
        <begin position="63"/>
        <end position="84"/>
    </location>
</feature>
<accession>A0A947DG23</accession>
<evidence type="ECO:0000256" key="4">
    <source>
        <dbReference type="ARBA" id="ARBA00022989"/>
    </source>
</evidence>
<organism evidence="8 9">
    <name type="scientific">Leptothoe spongobia TAU-MAC 1115</name>
    <dbReference type="NCBI Taxonomy" id="1967444"/>
    <lineage>
        <taxon>Bacteria</taxon>
        <taxon>Bacillati</taxon>
        <taxon>Cyanobacteriota</taxon>
        <taxon>Cyanophyceae</taxon>
        <taxon>Nodosilineales</taxon>
        <taxon>Cymatolegaceae</taxon>
        <taxon>Leptothoe</taxon>
        <taxon>Leptothoe spongobia</taxon>
    </lineage>
</organism>
<dbReference type="RefSeq" id="WP_215608985.1">
    <property type="nucleotide sequence ID" value="NZ_JADOES010000018.1"/>
</dbReference>
<dbReference type="PANTHER" id="PTHR30561">
    <property type="entry name" value="SMR FAMILY PROTON-DEPENDENT DRUG EFFLUX TRANSPORTER SUGE"/>
    <property type="match status" value="1"/>
</dbReference>
<comment type="subcellular location">
    <subcellularLocation>
        <location evidence="1 6">Cell membrane</location>
        <topology evidence="1 6">Multi-pass membrane protein</topology>
    </subcellularLocation>
</comment>
<sequence length="114" mass="12005">MSNPFILMLLVLMSVTLNTTGQSLLKLGAGQNPLNLYLFSGLVAYGISTIFYVAILGKLNVSIVYPVVIGLTIISTTFAGVFLLKEQVSTLQWLGIGLMLSGISAIALGKVAAL</sequence>
<evidence type="ECO:0000256" key="5">
    <source>
        <dbReference type="ARBA" id="ARBA00023136"/>
    </source>
</evidence>
<evidence type="ECO:0000256" key="1">
    <source>
        <dbReference type="ARBA" id="ARBA00004651"/>
    </source>
</evidence>
<protein>
    <submittedName>
        <fullName evidence="8">Small multidrug resistance protein</fullName>
    </submittedName>
</protein>
<dbReference type="PANTHER" id="PTHR30561:SF9">
    <property type="entry name" value="4-AMINO-4-DEOXY-L-ARABINOSE-PHOSPHOUNDECAPRENOL FLIPPASE SUBUNIT ARNF-RELATED"/>
    <property type="match status" value="1"/>
</dbReference>
<reference evidence="8" key="1">
    <citation type="submission" date="2020-11" db="EMBL/GenBank/DDBJ databases">
        <authorList>
            <person name="Konstantinou D."/>
            <person name="Gkelis S."/>
            <person name="Popin R."/>
            <person name="Fewer D."/>
            <person name="Sivonen K."/>
        </authorList>
    </citation>
    <scope>NUCLEOTIDE SEQUENCE</scope>
    <source>
        <strain evidence="8">TAU-MAC 1115</strain>
    </source>
</reference>
<keyword evidence="5 7" id="KW-0472">Membrane</keyword>
<dbReference type="Gene3D" id="1.10.3730.20">
    <property type="match status" value="1"/>
</dbReference>
<comment type="similarity">
    <text evidence="6">Belongs to the drug/metabolite transporter (DMT) superfamily. Small multidrug resistance (SMR) (TC 2.A.7.1) family.</text>
</comment>
<dbReference type="SUPFAM" id="SSF103481">
    <property type="entry name" value="Multidrug resistance efflux transporter EmrE"/>
    <property type="match status" value="1"/>
</dbReference>
<dbReference type="Proteomes" id="UP000717364">
    <property type="component" value="Unassembled WGS sequence"/>
</dbReference>
<dbReference type="GO" id="GO:0022857">
    <property type="term" value="F:transmembrane transporter activity"/>
    <property type="evidence" value="ECO:0007669"/>
    <property type="project" value="InterPro"/>
</dbReference>
<dbReference type="InterPro" id="IPR037185">
    <property type="entry name" value="EmrE-like"/>
</dbReference>
<keyword evidence="3 6" id="KW-0812">Transmembrane</keyword>
<keyword evidence="9" id="KW-1185">Reference proteome</keyword>
<reference evidence="8" key="2">
    <citation type="journal article" date="2021" name="Mar. Drugs">
        <title>Genome Reduction and Secondary Metabolism of the Marine Sponge-Associated Cyanobacterium Leptothoe.</title>
        <authorList>
            <person name="Konstantinou D."/>
            <person name="Popin R.V."/>
            <person name="Fewer D.P."/>
            <person name="Sivonen K."/>
            <person name="Gkelis S."/>
        </authorList>
    </citation>
    <scope>NUCLEOTIDE SEQUENCE</scope>
    <source>
        <strain evidence="8">TAU-MAC 1115</strain>
    </source>
</reference>
<dbReference type="InterPro" id="IPR045324">
    <property type="entry name" value="Small_multidrug_res"/>
</dbReference>
<feature type="transmembrane region" description="Helical" evidence="7">
    <location>
        <begin position="37"/>
        <end position="56"/>
    </location>
</feature>
<dbReference type="InterPro" id="IPR000390">
    <property type="entry name" value="Small_drug/metabolite_transptr"/>
</dbReference>
<evidence type="ECO:0000256" key="7">
    <source>
        <dbReference type="SAM" id="Phobius"/>
    </source>
</evidence>
<evidence type="ECO:0000313" key="8">
    <source>
        <dbReference type="EMBL" id="MBT9315918.1"/>
    </source>
</evidence>
<evidence type="ECO:0000256" key="3">
    <source>
        <dbReference type="ARBA" id="ARBA00022692"/>
    </source>
</evidence>
<dbReference type="EMBL" id="JADOES010000018">
    <property type="protein sequence ID" value="MBT9315918.1"/>
    <property type="molecule type" value="Genomic_DNA"/>
</dbReference>
<keyword evidence="2" id="KW-1003">Cell membrane</keyword>
<comment type="caution">
    <text evidence="8">The sequence shown here is derived from an EMBL/GenBank/DDBJ whole genome shotgun (WGS) entry which is preliminary data.</text>
</comment>
<proteinExistence type="inferred from homology"/>
<evidence type="ECO:0000313" key="9">
    <source>
        <dbReference type="Proteomes" id="UP000717364"/>
    </source>
</evidence>